<dbReference type="Gene3D" id="2.170.270.10">
    <property type="entry name" value="SET domain"/>
    <property type="match status" value="1"/>
</dbReference>
<dbReference type="EMBL" id="HG671865">
    <property type="protein sequence ID" value="CDI81864.1"/>
    <property type="molecule type" value="Genomic_DNA"/>
</dbReference>
<name>U6GTE0_EIMAC</name>
<proteinExistence type="predicted"/>
<reference evidence="2" key="1">
    <citation type="submission" date="2013-10" db="EMBL/GenBank/DDBJ databases">
        <title>Genomic analysis of the causative agents of coccidiosis in chickens.</title>
        <authorList>
            <person name="Reid A.J."/>
            <person name="Blake D."/>
            <person name="Billington K."/>
            <person name="Browne H."/>
            <person name="Dunn M."/>
            <person name="Hung S."/>
            <person name="Kawahara F."/>
            <person name="Miranda-Saavedra D."/>
            <person name="Mourier T."/>
            <person name="Nagra H."/>
            <person name="Otto T.D."/>
            <person name="Rawlings N."/>
            <person name="Sanchez A."/>
            <person name="Sanders M."/>
            <person name="Subramaniam C."/>
            <person name="Tay Y."/>
            <person name="Dear P."/>
            <person name="Doerig C."/>
            <person name="Gruber A."/>
            <person name="Parkinson J."/>
            <person name="Shirley M."/>
            <person name="Wan K.L."/>
            <person name="Berriman M."/>
            <person name="Tomley F."/>
            <person name="Pain A."/>
        </authorList>
    </citation>
    <scope>NUCLEOTIDE SEQUENCE [LARGE SCALE GENOMIC DNA]</scope>
    <source>
        <strain evidence="2">Houghton</strain>
    </source>
</reference>
<evidence type="ECO:0000313" key="3">
    <source>
        <dbReference type="Proteomes" id="UP000018050"/>
    </source>
</evidence>
<evidence type="ECO:0000256" key="1">
    <source>
        <dbReference type="SAM" id="MobiDB-lite"/>
    </source>
</evidence>
<feature type="compositionally biased region" description="Low complexity" evidence="1">
    <location>
        <begin position="1"/>
        <end position="26"/>
    </location>
</feature>
<dbReference type="OrthoDB" id="354694at2759"/>
<dbReference type="Proteomes" id="UP000018050">
    <property type="component" value="Unassembled WGS sequence"/>
</dbReference>
<feature type="non-terminal residue" evidence="2">
    <location>
        <position position="125"/>
    </location>
</feature>
<keyword evidence="3" id="KW-1185">Reference proteome</keyword>
<protein>
    <submittedName>
        <fullName evidence="2">Uncharacterized protein</fullName>
    </submittedName>
</protein>
<feature type="region of interest" description="Disordered" evidence="1">
    <location>
        <begin position="1"/>
        <end position="29"/>
    </location>
</feature>
<evidence type="ECO:0000313" key="2">
    <source>
        <dbReference type="EMBL" id="CDI81864.1"/>
    </source>
</evidence>
<reference evidence="2" key="2">
    <citation type="submission" date="2013-10" db="EMBL/GenBank/DDBJ databases">
        <authorList>
            <person name="Aslett M."/>
        </authorList>
    </citation>
    <scope>NUCLEOTIDE SEQUENCE [LARGE SCALE GENOMIC DNA]</scope>
    <source>
        <strain evidence="2">Houghton</strain>
    </source>
</reference>
<sequence length="125" mass="13372">MSSMTSMSSSNSSSSRRSSSSISSTRSSKKTCVALCLLQSATCGIVSSLELGSPLPSDWSPWTDISQGQEALPIAAINDVDDEPPPADFCYQKRNVLFGRLPSALMLCLCTGCVPKDVDTSDWER</sequence>
<dbReference type="AlphaFoldDB" id="U6GTE0"/>
<dbReference type="GeneID" id="25274427"/>
<dbReference type="VEuPathDB" id="ToxoDB:EAH_00063570"/>
<dbReference type="RefSeq" id="XP_013248559.1">
    <property type="nucleotide sequence ID" value="XM_013393105.1"/>
</dbReference>
<dbReference type="InterPro" id="IPR046341">
    <property type="entry name" value="SET_dom_sf"/>
</dbReference>
<gene>
    <name evidence="2" type="ORF">EAH_00063570</name>
</gene>
<accession>U6GTE0</accession>
<dbReference type="SUPFAM" id="SSF82199">
    <property type="entry name" value="SET domain"/>
    <property type="match status" value="1"/>
</dbReference>
<organism evidence="2 3">
    <name type="scientific">Eimeria acervulina</name>
    <name type="common">Coccidian parasite</name>
    <dbReference type="NCBI Taxonomy" id="5801"/>
    <lineage>
        <taxon>Eukaryota</taxon>
        <taxon>Sar</taxon>
        <taxon>Alveolata</taxon>
        <taxon>Apicomplexa</taxon>
        <taxon>Conoidasida</taxon>
        <taxon>Coccidia</taxon>
        <taxon>Eucoccidiorida</taxon>
        <taxon>Eimeriorina</taxon>
        <taxon>Eimeriidae</taxon>
        <taxon>Eimeria</taxon>
    </lineage>
</organism>